<evidence type="ECO:0000259" key="1">
    <source>
        <dbReference type="PROSITE" id="PS50887"/>
    </source>
</evidence>
<sequence length="213" mass="22560">MDPLAIAAGLATVAAAGAGWHWRCRARRAEVEVAKLRRELLTERHAACHDPLTGLPNRRAFYELGAALVADPRRPALAAAVLDLDDFKQINDAYGHAAGDEVLVNVARRFAGYAGDGLVARLGGDEFAGLLVGATDESWLRRAGDELVDTVAEPMRVAQSTVVVTASVGLVAVEGAADLAEVLRDADAAMYRAKACRTRTFALGAGVGWRDAR</sequence>
<evidence type="ECO:0000313" key="2">
    <source>
        <dbReference type="EMBL" id="GII25840.1"/>
    </source>
</evidence>
<dbReference type="PROSITE" id="PS50887">
    <property type="entry name" value="GGDEF"/>
    <property type="match status" value="1"/>
</dbReference>
<dbReference type="PANTHER" id="PTHR46663">
    <property type="entry name" value="DIGUANYLATE CYCLASE DGCT-RELATED"/>
    <property type="match status" value="1"/>
</dbReference>
<dbReference type="AlphaFoldDB" id="A0A8J3TEU4"/>
<dbReference type="InterPro" id="IPR052163">
    <property type="entry name" value="DGC-Regulatory_Protein"/>
</dbReference>
<proteinExistence type="predicted"/>
<gene>
    <name evidence="2" type="ORF">Pme01_54370</name>
</gene>
<dbReference type="Pfam" id="PF00990">
    <property type="entry name" value="GGDEF"/>
    <property type="match status" value="1"/>
</dbReference>
<dbReference type="EMBL" id="BOON01000059">
    <property type="protein sequence ID" value="GII25840.1"/>
    <property type="molecule type" value="Genomic_DNA"/>
</dbReference>
<accession>A0A8J3TEU4</accession>
<reference evidence="2" key="1">
    <citation type="submission" date="2021-01" db="EMBL/GenBank/DDBJ databases">
        <title>Whole genome shotgun sequence of Planosporangium mesophilum NBRC 109066.</title>
        <authorList>
            <person name="Komaki H."/>
            <person name="Tamura T."/>
        </authorList>
    </citation>
    <scope>NUCLEOTIDE SEQUENCE</scope>
    <source>
        <strain evidence="2">NBRC 109066</strain>
    </source>
</reference>
<dbReference type="SUPFAM" id="SSF55073">
    <property type="entry name" value="Nucleotide cyclase"/>
    <property type="match status" value="1"/>
</dbReference>
<dbReference type="CDD" id="cd01949">
    <property type="entry name" value="GGDEF"/>
    <property type="match status" value="1"/>
</dbReference>
<dbReference type="InterPro" id="IPR000160">
    <property type="entry name" value="GGDEF_dom"/>
</dbReference>
<feature type="domain" description="GGDEF" evidence="1">
    <location>
        <begin position="75"/>
        <end position="206"/>
    </location>
</feature>
<comment type="caution">
    <text evidence="2">The sequence shown here is derived from an EMBL/GenBank/DDBJ whole genome shotgun (WGS) entry which is preliminary data.</text>
</comment>
<name>A0A8J3TEU4_9ACTN</name>
<evidence type="ECO:0000313" key="3">
    <source>
        <dbReference type="Proteomes" id="UP000599074"/>
    </source>
</evidence>
<dbReference type="PANTHER" id="PTHR46663:SF2">
    <property type="entry name" value="GGDEF DOMAIN-CONTAINING PROTEIN"/>
    <property type="match status" value="1"/>
</dbReference>
<dbReference type="Proteomes" id="UP000599074">
    <property type="component" value="Unassembled WGS sequence"/>
</dbReference>
<organism evidence="2 3">
    <name type="scientific">Planosporangium mesophilum</name>
    <dbReference type="NCBI Taxonomy" id="689768"/>
    <lineage>
        <taxon>Bacteria</taxon>
        <taxon>Bacillati</taxon>
        <taxon>Actinomycetota</taxon>
        <taxon>Actinomycetes</taxon>
        <taxon>Micromonosporales</taxon>
        <taxon>Micromonosporaceae</taxon>
        <taxon>Planosporangium</taxon>
    </lineage>
</organism>
<dbReference type="SMART" id="SM00267">
    <property type="entry name" value="GGDEF"/>
    <property type="match status" value="1"/>
</dbReference>
<dbReference type="RefSeq" id="WP_168118249.1">
    <property type="nucleotide sequence ID" value="NZ_BOON01000059.1"/>
</dbReference>
<protein>
    <recommendedName>
        <fullName evidence="1">GGDEF domain-containing protein</fullName>
    </recommendedName>
</protein>
<dbReference type="NCBIfam" id="TIGR00254">
    <property type="entry name" value="GGDEF"/>
    <property type="match status" value="1"/>
</dbReference>
<keyword evidence="3" id="KW-1185">Reference proteome</keyword>
<dbReference type="InterPro" id="IPR029787">
    <property type="entry name" value="Nucleotide_cyclase"/>
</dbReference>
<dbReference type="Gene3D" id="3.30.70.270">
    <property type="match status" value="1"/>
</dbReference>
<dbReference type="InterPro" id="IPR043128">
    <property type="entry name" value="Rev_trsase/Diguanyl_cyclase"/>
</dbReference>